<reference evidence="1" key="1">
    <citation type="submission" date="2023-06" db="EMBL/GenBank/DDBJ databases">
        <title>Draft Genome Sequences of Representative Paenibacillus Polymyxa, Bacillus cereus, Fictibacillus sp., and Brevibacillus agri Strains Isolated from Amazonian Dark Earth.</title>
        <authorList>
            <person name="Pellegrinetti T.A."/>
            <person name="Cunha I.C.M."/>
            <person name="Chaves M.G."/>
            <person name="Freitas A.S."/>
            <person name="Silva A.V.R."/>
            <person name="Tsai S.M."/>
            <person name="Mendes L.W."/>
        </authorList>
    </citation>
    <scope>NUCLEOTIDE SEQUENCE</scope>
    <source>
        <strain evidence="1">CENA-BCM004</strain>
    </source>
</reference>
<evidence type="ECO:0000313" key="1">
    <source>
        <dbReference type="EMBL" id="MDN4074072.1"/>
    </source>
</evidence>
<dbReference type="PANTHER" id="PTHR39186">
    <property type="entry name" value="DUF2071 FAMILY PROTEIN"/>
    <property type="match status" value="1"/>
</dbReference>
<proteinExistence type="predicted"/>
<keyword evidence="2" id="KW-1185">Reference proteome</keyword>
<gene>
    <name evidence="1" type="ORF">QYF49_13780</name>
</gene>
<dbReference type="RefSeq" id="WP_290400147.1">
    <property type="nucleotide sequence ID" value="NZ_JAUHLN010000002.1"/>
</dbReference>
<accession>A0ABT8E823</accession>
<dbReference type="InterPro" id="IPR023375">
    <property type="entry name" value="ADC_dom_sf"/>
</dbReference>
<organism evidence="1 2">
    <name type="scientific">Fictibacillus terranigra</name>
    <dbReference type="NCBI Taxonomy" id="3058424"/>
    <lineage>
        <taxon>Bacteria</taxon>
        <taxon>Bacillati</taxon>
        <taxon>Bacillota</taxon>
        <taxon>Bacilli</taxon>
        <taxon>Bacillales</taxon>
        <taxon>Fictibacillaceae</taxon>
        <taxon>Fictibacillus</taxon>
    </lineage>
</organism>
<dbReference type="Gene3D" id="2.40.400.10">
    <property type="entry name" value="Acetoacetate decarboxylase-like"/>
    <property type="match status" value="1"/>
</dbReference>
<dbReference type="SUPFAM" id="SSF160104">
    <property type="entry name" value="Acetoacetate decarboxylase-like"/>
    <property type="match status" value="1"/>
</dbReference>
<comment type="caution">
    <text evidence="1">The sequence shown here is derived from an EMBL/GenBank/DDBJ whole genome shotgun (WGS) entry which is preliminary data.</text>
</comment>
<dbReference type="EMBL" id="JAUHLN010000002">
    <property type="protein sequence ID" value="MDN4074072.1"/>
    <property type="molecule type" value="Genomic_DNA"/>
</dbReference>
<sequence length="246" mass="29085">MKPESILKHTEHRPFPLPRGPWFMTQTWNHVLFAHWPLPVEALQNHIPSCLDIDTYEETAWIGILPFFIDQFHARFLPPIPRASSFPELNVRTYVKYRGIPGIYFFSLDAAQLLAVKGARTFFHLPYFYAEMELDRVDRKNIIFTSKREGGGSEILLHYRPVSRPFACKKDTLEYWLTERYRLYTTHKKSLYFQDIHHLQWPLQRAAASFRKNSAISGIELPSVSPILHYADSQKVLFWPMHRIRK</sequence>
<evidence type="ECO:0000313" key="2">
    <source>
        <dbReference type="Proteomes" id="UP001168694"/>
    </source>
</evidence>
<protein>
    <submittedName>
        <fullName evidence="1">DUF2071 domain-containing protein</fullName>
    </submittedName>
</protein>
<dbReference type="Proteomes" id="UP001168694">
    <property type="component" value="Unassembled WGS sequence"/>
</dbReference>
<dbReference type="Pfam" id="PF09844">
    <property type="entry name" value="DUF2071"/>
    <property type="match status" value="1"/>
</dbReference>
<name>A0ABT8E823_9BACL</name>
<dbReference type="InterPro" id="IPR018644">
    <property type="entry name" value="DUF2071"/>
</dbReference>
<dbReference type="PANTHER" id="PTHR39186:SF1">
    <property type="entry name" value="DUF2071 DOMAIN-CONTAINING PROTEIN"/>
    <property type="match status" value="1"/>
</dbReference>